<dbReference type="PRINTS" id="PR00303">
    <property type="entry name" value="SECYTRNLCASE"/>
</dbReference>
<dbReference type="STRING" id="3476.A0A2P5E532"/>
<keyword evidence="8 10" id="KW-0472">Membrane</keyword>
<feature type="transmembrane region" description="Helical" evidence="10">
    <location>
        <begin position="161"/>
        <end position="181"/>
    </location>
</feature>
<evidence type="ECO:0000256" key="2">
    <source>
        <dbReference type="ARBA" id="ARBA00005751"/>
    </source>
</evidence>
<dbReference type="OrthoDB" id="420669at2759"/>
<organism evidence="11 12">
    <name type="scientific">Parasponia andersonii</name>
    <name type="common">Sponia andersonii</name>
    <dbReference type="NCBI Taxonomy" id="3476"/>
    <lineage>
        <taxon>Eukaryota</taxon>
        <taxon>Viridiplantae</taxon>
        <taxon>Streptophyta</taxon>
        <taxon>Embryophyta</taxon>
        <taxon>Tracheophyta</taxon>
        <taxon>Spermatophyta</taxon>
        <taxon>Magnoliopsida</taxon>
        <taxon>eudicotyledons</taxon>
        <taxon>Gunneridae</taxon>
        <taxon>Pentapetalae</taxon>
        <taxon>rosids</taxon>
        <taxon>fabids</taxon>
        <taxon>Rosales</taxon>
        <taxon>Cannabaceae</taxon>
        <taxon>Parasponia</taxon>
    </lineage>
</organism>
<dbReference type="GO" id="GO:0015031">
    <property type="term" value="P:protein transport"/>
    <property type="evidence" value="ECO:0007669"/>
    <property type="project" value="UniProtKB-KW"/>
</dbReference>
<dbReference type="InterPro" id="IPR030659">
    <property type="entry name" value="SecY_CS"/>
</dbReference>
<keyword evidence="7" id="KW-0811">Translocation</keyword>
<feature type="transmembrane region" description="Helical" evidence="10">
    <location>
        <begin position="119"/>
        <end position="141"/>
    </location>
</feature>
<evidence type="ECO:0000256" key="10">
    <source>
        <dbReference type="SAM" id="Phobius"/>
    </source>
</evidence>
<evidence type="ECO:0000256" key="5">
    <source>
        <dbReference type="ARBA" id="ARBA00022927"/>
    </source>
</evidence>
<keyword evidence="5" id="KW-0653">Protein transport</keyword>
<dbReference type="PANTHER" id="PTHR10906">
    <property type="entry name" value="SECY/SEC61-ALPHA FAMILY MEMBER"/>
    <property type="match status" value="1"/>
</dbReference>
<evidence type="ECO:0000256" key="8">
    <source>
        <dbReference type="ARBA" id="ARBA00023136"/>
    </source>
</evidence>
<keyword evidence="6 10" id="KW-1133">Transmembrane helix</keyword>
<dbReference type="PROSITE" id="PS00755">
    <property type="entry name" value="SECY_1"/>
    <property type="match status" value="1"/>
</dbReference>
<dbReference type="GO" id="GO:0009535">
    <property type="term" value="C:chloroplast thylakoid membrane"/>
    <property type="evidence" value="ECO:0007669"/>
    <property type="project" value="UniProtKB-SubCell"/>
</dbReference>
<dbReference type="SUPFAM" id="SSF103491">
    <property type="entry name" value="Preprotein translocase SecY subunit"/>
    <property type="match status" value="1"/>
</dbReference>
<comment type="subcellular location">
    <subcellularLocation>
        <location evidence="1">Plastid</location>
        <location evidence="1">Chloroplast thylakoid membrane</location>
        <topology evidence="1">Multi-pass membrane protein</topology>
    </subcellularLocation>
</comment>
<keyword evidence="4 10" id="KW-0812">Transmembrane</keyword>
<protein>
    <submittedName>
        <fullName evidence="11">SecY/SEC61-alpha family</fullName>
    </submittedName>
</protein>
<keyword evidence="3" id="KW-0813">Transport</keyword>
<evidence type="ECO:0000313" key="11">
    <source>
        <dbReference type="EMBL" id="PON80641.1"/>
    </source>
</evidence>
<feature type="transmembrane region" description="Helical" evidence="10">
    <location>
        <begin position="340"/>
        <end position="359"/>
    </location>
</feature>
<proteinExistence type="inferred from homology"/>
<dbReference type="Gene3D" id="1.10.3370.10">
    <property type="entry name" value="SecY subunit domain"/>
    <property type="match status" value="1"/>
</dbReference>
<sequence>MRRQLKVNIFDTRRWTIGEKSNKQYAESDWCFRQKGIKGLQPKSLRLEKFSLSVTLKKKKKKKTLSLESIHSHSSESALQLTLTMGGGSRVLDLMKPFRRFLPEVESPRRKVPFRERECFTLASPSSSFWCAVSSLFNMGFTLQWMLAILASSRGTVMELGISPIVTSGMVMQLLAGSKIIQVDNTLREDRALTYYCLCSRRYVKWLGLWFAPIKLLGLIIAFAQALAYVISGMYGITYQLGAGNMFLIVGQLVFAGLIVKCPDELLQKGYGLGSAISLFIAANICENIIWKALSLTTINSGRGVEVEGAIVALIHLLITRTEKVRALREAFFRQNLPNVTNLLSTVFIFLLVIFFQGFQVVLPLRSKSVRGQQSSYSIKLLCTSNMPVILQSALVSNLYFFSHLLYRNFSANLFVDLLGKWKQSEYSGGQFIPVGGLSNYVRVHLQGDAAFLLSSPNFVCFVFC</sequence>
<dbReference type="EMBL" id="JXTB01000001">
    <property type="protein sequence ID" value="PON80641.1"/>
    <property type="molecule type" value="Genomic_DNA"/>
</dbReference>
<feature type="transmembrane region" description="Helical" evidence="10">
    <location>
        <begin position="237"/>
        <end position="259"/>
    </location>
</feature>
<dbReference type="InterPro" id="IPR023201">
    <property type="entry name" value="SecY_dom_sf"/>
</dbReference>
<dbReference type="Pfam" id="PF00344">
    <property type="entry name" value="SecY"/>
    <property type="match status" value="1"/>
</dbReference>
<comment type="caution">
    <text evidence="11">The sequence shown here is derived from an EMBL/GenBank/DDBJ whole genome shotgun (WGS) entry which is preliminary data.</text>
</comment>
<evidence type="ECO:0000256" key="1">
    <source>
        <dbReference type="ARBA" id="ARBA00004454"/>
    </source>
</evidence>
<dbReference type="InterPro" id="IPR002208">
    <property type="entry name" value="SecY/SEC61-alpha"/>
</dbReference>
<evidence type="ECO:0000313" key="12">
    <source>
        <dbReference type="Proteomes" id="UP000237105"/>
    </source>
</evidence>
<reference evidence="12" key="1">
    <citation type="submission" date="2016-06" db="EMBL/GenBank/DDBJ databases">
        <title>Parallel loss of symbiosis genes in relatives of nitrogen-fixing non-legume Parasponia.</title>
        <authorList>
            <person name="Van Velzen R."/>
            <person name="Holmer R."/>
            <person name="Bu F."/>
            <person name="Rutten L."/>
            <person name="Van Zeijl A."/>
            <person name="Liu W."/>
            <person name="Santuari L."/>
            <person name="Cao Q."/>
            <person name="Sharma T."/>
            <person name="Shen D."/>
            <person name="Roswanjaya Y."/>
            <person name="Wardhani T."/>
            <person name="Kalhor M.S."/>
            <person name="Jansen J."/>
            <person name="Van den Hoogen J."/>
            <person name="Gungor B."/>
            <person name="Hartog M."/>
            <person name="Hontelez J."/>
            <person name="Verver J."/>
            <person name="Yang W.-C."/>
            <person name="Schijlen E."/>
            <person name="Repin R."/>
            <person name="Schilthuizen M."/>
            <person name="Schranz E."/>
            <person name="Heidstra R."/>
            <person name="Miyata K."/>
            <person name="Fedorova E."/>
            <person name="Kohlen W."/>
            <person name="Bisseling T."/>
            <person name="Smit S."/>
            <person name="Geurts R."/>
        </authorList>
    </citation>
    <scope>NUCLEOTIDE SEQUENCE [LARGE SCALE GENOMIC DNA]</scope>
    <source>
        <strain evidence="12">cv. WU1-14</strain>
    </source>
</reference>
<dbReference type="AlphaFoldDB" id="A0A2P5E532"/>
<name>A0A2P5E532_PARAD</name>
<feature type="transmembrane region" description="Helical" evidence="10">
    <location>
        <begin position="271"/>
        <end position="291"/>
    </location>
</feature>
<evidence type="ECO:0000256" key="6">
    <source>
        <dbReference type="ARBA" id="ARBA00022989"/>
    </source>
</evidence>
<feature type="transmembrane region" description="Helical" evidence="10">
    <location>
        <begin position="209"/>
        <end position="231"/>
    </location>
</feature>
<accession>A0A2P5E532</accession>
<evidence type="ECO:0000256" key="4">
    <source>
        <dbReference type="ARBA" id="ARBA00022692"/>
    </source>
</evidence>
<comment type="similarity">
    <text evidence="2 9">Belongs to the SecY/SEC61-alpha family.</text>
</comment>
<gene>
    <name evidence="11" type="ORF">PanWU01x14_001970</name>
</gene>
<evidence type="ECO:0000256" key="7">
    <source>
        <dbReference type="ARBA" id="ARBA00023010"/>
    </source>
</evidence>
<evidence type="ECO:0000256" key="9">
    <source>
        <dbReference type="RuleBase" id="RU004349"/>
    </source>
</evidence>
<keyword evidence="12" id="KW-1185">Reference proteome</keyword>
<evidence type="ECO:0000256" key="3">
    <source>
        <dbReference type="ARBA" id="ARBA00022448"/>
    </source>
</evidence>
<dbReference type="Proteomes" id="UP000237105">
    <property type="component" value="Unassembled WGS sequence"/>
</dbReference>